<organism evidence="2 3">
    <name type="scientific">Pseudomonas oryzae</name>
    <dbReference type="NCBI Taxonomy" id="1392877"/>
    <lineage>
        <taxon>Bacteria</taxon>
        <taxon>Pseudomonadati</taxon>
        <taxon>Pseudomonadota</taxon>
        <taxon>Gammaproteobacteria</taxon>
        <taxon>Pseudomonadales</taxon>
        <taxon>Pseudomonadaceae</taxon>
        <taxon>Pseudomonas</taxon>
    </lineage>
</organism>
<keyword evidence="3" id="KW-1185">Reference proteome</keyword>
<protein>
    <submittedName>
        <fullName evidence="2">Uncharacterized protein</fullName>
    </submittedName>
</protein>
<reference evidence="3" key="1">
    <citation type="submission" date="2016-10" db="EMBL/GenBank/DDBJ databases">
        <authorList>
            <person name="Varghese N."/>
            <person name="Submissions S."/>
        </authorList>
    </citation>
    <scope>NUCLEOTIDE SEQUENCE [LARGE SCALE GENOMIC DNA]</scope>
    <source>
        <strain evidence="3">KCTC 32247</strain>
    </source>
</reference>
<dbReference type="STRING" id="1392877.SAMN05216221_3340"/>
<evidence type="ECO:0000313" key="3">
    <source>
        <dbReference type="Proteomes" id="UP000243359"/>
    </source>
</evidence>
<dbReference type="Proteomes" id="UP000243359">
    <property type="component" value="Chromosome I"/>
</dbReference>
<proteinExistence type="predicted"/>
<dbReference type="RefSeq" id="WP_172830801.1">
    <property type="nucleotide sequence ID" value="NZ_LT629751.1"/>
</dbReference>
<evidence type="ECO:0000256" key="1">
    <source>
        <dbReference type="SAM" id="MobiDB-lite"/>
    </source>
</evidence>
<sequence>MPTPDRPRFRVSADRQSASRRVRYIETSRPDDGSCTLCRLDEEHPPLSDEPPAMSEHHAEDDAVFAEEKLIEAIENQIAAGEPAATLATLNKLTLVGYEREDAVRLMALILAHEIENMLADNRPFDGAGYERMLRALPELPEALQGADDEEDE</sequence>
<dbReference type="AlphaFoldDB" id="A0A1H1X9U4"/>
<evidence type="ECO:0000313" key="2">
    <source>
        <dbReference type="EMBL" id="SDT05429.1"/>
    </source>
</evidence>
<accession>A0A1H1X9U4</accession>
<dbReference type="EMBL" id="LT629751">
    <property type="protein sequence ID" value="SDT05429.1"/>
    <property type="molecule type" value="Genomic_DNA"/>
</dbReference>
<feature type="region of interest" description="Disordered" evidence="1">
    <location>
        <begin position="33"/>
        <end position="58"/>
    </location>
</feature>
<gene>
    <name evidence="2" type="ORF">SAMN05216221_3340</name>
</gene>
<name>A0A1H1X9U4_9PSED</name>